<dbReference type="Pfam" id="PF02450">
    <property type="entry name" value="LCAT"/>
    <property type="match status" value="1"/>
</dbReference>
<evidence type="ECO:0008006" key="3">
    <source>
        <dbReference type="Google" id="ProtNLM"/>
    </source>
</evidence>
<dbReference type="SUPFAM" id="SSF53474">
    <property type="entry name" value="alpha/beta-Hydrolases"/>
    <property type="match status" value="1"/>
</dbReference>
<gene>
    <name evidence="1" type="ORF">FKR81_34990</name>
</gene>
<dbReference type="InterPro" id="IPR003386">
    <property type="entry name" value="LACT/PDAT_acylTrfase"/>
</dbReference>
<dbReference type="Gene3D" id="3.40.50.1820">
    <property type="entry name" value="alpha/beta hydrolase"/>
    <property type="match status" value="1"/>
</dbReference>
<evidence type="ECO:0000313" key="1">
    <source>
        <dbReference type="EMBL" id="TWP46793.1"/>
    </source>
</evidence>
<dbReference type="EMBL" id="VOBR01000030">
    <property type="protein sequence ID" value="TWP46793.1"/>
    <property type="molecule type" value="Genomic_DNA"/>
</dbReference>
<dbReference type="InterPro" id="IPR029058">
    <property type="entry name" value="AB_hydrolase_fold"/>
</dbReference>
<reference evidence="1 2" key="1">
    <citation type="submission" date="2019-07" db="EMBL/GenBank/DDBJ databases">
        <title>Lentzea xizangensis sp. nov., isolated from Qinghai-Tibetan Plateau Soils.</title>
        <authorList>
            <person name="Huang J."/>
        </authorList>
    </citation>
    <scope>NUCLEOTIDE SEQUENCE [LARGE SCALE GENOMIC DNA]</scope>
    <source>
        <strain evidence="1 2">FXJ1.1311</strain>
    </source>
</reference>
<name>A0A563EJG3_9PSEU</name>
<accession>A0A563EJG3</accession>
<dbReference type="AlphaFoldDB" id="A0A563EJG3"/>
<dbReference type="Proteomes" id="UP000316639">
    <property type="component" value="Unassembled WGS sequence"/>
</dbReference>
<dbReference type="PANTHER" id="PTHR11440">
    <property type="entry name" value="LECITHIN-CHOLESTEROL ACYLTRANSFERASE-RELATED"/>
    <property type="match status" value="1"/>
</dbReference>
<proteinExistence type="predicted"/>
<keyword evidence="2" id="KW-1185">Reference proteome</keyword>
<sequence length="451" mass="48783">MNDLVVVLPGILGSTLRDENGPVWEVSGRAALRAVLSFGRSLRRMTLPEDIGDEHPGDGIEPVALMADLHVLPGIWTPLKGYDRLTKRLRSIGFTEEKGNLLLFPYDWRLSNRYNGARLGREVERALGKLRETQPDAKAVFVCHSMGGLVARWYIEKCGGHEVTRKLITIGTPYRGAAAAVEQLVNGLRKGLGPLAIDLTEFARSMPSLHQLMPEYACVESPHGLLKTTETTLPELRTKMVEDAMAFHVAINNAEEARPASATATHAIIGAKQPTATTIRIADGKATPVRTYDGRDLFGDSTVPSVGSTRPDVMLDSNVLRRVTEQHTSLQDNPAVLDEVESIITAVAVQVRNIEWTHPRVTVPDLLLTGEDLPVDVELDEENRRAVKIAVTDEAGRLVESRAPSVASGIVSARFPGLAPGAYSVQVSGLKPGAPVAAVTSAVLVMDCPEV</sequence>
<comment type="caution">
    <text evidence="1">The sequence shown here is derived from an EMBL/GenBank/DDBJ whole genome shotgun (WGS) entry which is preliminary data.</text>
</comment>
<protein>
    <recommendedName>
        <fullName evidence="3">Lecithin:cholesterol acyltransferase</fullName>
    </recommendedName>
</protein>
<dbReference type="RefSeq" id="WP_146358528.1">
    <property type="nucleotide sequence ID" value="NZ_VOBR01000030.1"/>
</dbReference>
<dbReference type="GO" id="GO:0006629">
    <property type="term" value="P:lipid metabolic process"/>
    <property type="evidence" value="ECO:0007669"/>
    <property type="project" value="InterPro"/>
</dbReference>
<organism evidence="1 2">
    <name type="scientific">Lentzea tibetensis</name>
    <dbReference type="NCBI Taxonomy" id="2591470"/>
    <lineage>
        <taxon>Bacteria</taxon>
        <taxon>Bacillati</taxon>
        <taxon>Actinomycetota</taxon>
        <taxon>Actinomycetes</taxon>
        <taxon>Pseudonocardiales</taxon>
        <taxon>Pseudonocardiaceae</taxon>
        <taxon>Lentzea</taxon>
    </lineage>
</organism>
<dbReference type="OrthoDB" id="8871309at2"/>
<dbReference type="GO" id="GO:0008374">
    <property type="term" value="F:O-acyltransferase activity"/>
    <property type="evidence" value="ECO:0007669"/>
    <property type="project" value="InterPro"/>
</dbReference>
<evidence type="ECO:0000313" key="2">
    <source>
        <dbReference type="Proteomes" id="UP000316639"/>
    </source>
</evidence>